<evidence type="ECO:0000313" key="8">
    <source>
        <dbReference type="Proteomes" id="UP001519887"/>
    </source>
</evidence>
<reference evidence="7 8" key="1">
    <citation type="submission" date="2021-07" db="EMBL/GenBank/DDBJ databases">
        <title>Paenibacillus radiodurans sp. nov., isolated from the southeastern edge of Tengger Desert.</title>
        <authorList>
            <person name="Zhang G."/>
        </authorList>
    </citation>
    <scope>NUCLEOTIDE SEQUENCE [LARGE SCALE GENOMIC DNA]</scope>
    <source>
        <strain evidence="7 8">CCM 7311</strain>
    </source>
</reference>
<keyword evidence="5 6" id="KW-0472">Membrane</keyword>
<dbReference type="EMBL" id="JAHZIK010003096">
    <property type="protein sequence ID" value="MBW7461601.1"/>
    <property type="molecule type" value="Genomic_DNA"/>
</dbReference>
<evidence type="ECO:0000256" key="6">
    <source>
        <dbReference type="SAM" id="Phobius"/>
    </source>
</evidence>
<organism evidence="7 8">
    <name type="scientific">Paenibacillus sepulcri</name>
    <dbReference type="NCBI Taxonomy" id="359917"/>
    <lineage>
        <taxon>Bacteria</taxon>
        <taxon>Bacillati</taxon>
        <taxon>Bacillota</taxon>
        <taxon>Bacilli</taxon>
        <taxon>Bacillales</taxon>
        <taxon>Paenibacillaceae</taxon>
        <taxon>Paenibacillus</taxon>
    </lineage>
</organism>
<keyword evidence="4 6" id="KW-1133">Transmembrane helix</keyword>
<evidence type="ECO:0000256" key="5">
    <source>
        <dbReference type="ARBA" id="ARBA00023136"/>
    </source>
</evidence>
<evidence type="ECO:0000256" key="3">
    <source>
        <dbReference type="ARBA" id="ARBA00022692"/>
    </source>
</evidence>
<accession>A0ABS7CL09</accession>
<evidence type="ECO:0000313" key="7">
    <source>
        <dbReference type="EMBL" id="MBW7461601.1"/>
    </source>
</evidence>
<evidence type="ECO:0000256" key="4">
    <source>
        <dbReference type="ARBA" id="ARBA00022989"/>
    </source>
</evidence>
<dbReference type="PANTHER" id="PTHR11101:SF80">
    <property type="entry name" value="PHOSPHATE TRANSPORTER"/>
    <property type="match status" value="1"/>
</dbReference>
<keyword evidence="2" id="KW-0813">Transport</keyword>
<sequence length="68" mass="7306">VILTATLTHLPVSTTHVITSSILGVGSAKRFSAVKWGLAGRIVVSWIVTIPVTVLLSALIYQIMLLFM</sequence>
<dbReference type="Proteomes" id="UP001519887">
    <property type="component" value="Unassembled WGS sequence"/>
</dbReference>
<evidence type="ECO:0000256" key="2">
    <source>
        <dbReference type="ARBA" id="ARBA00022448"/>
    </source>
</evidence>
<comment type="subcellular location">
    <subcellularLocation>
        <location evidence="1">Membrane</location>
        <topology evidence="1">Multi-pass membrane protein</topology>
    </subcellularLocation>
</comment>
<feature type="transmembrane region" description="Helical" evidence="6">
    <location>
        <begin position="43"/>
        <end position="67"/>
    </location>
</feature>
<dbReference type="PANTHER" id="PTHR11101">
    <property type="entry name" value="PHOSPHATE TRANSPORTER"/>
    <property type="match status" value="1"/>
</dbReference>
<proteinExistence type="predicted"/>
<keyword evidence="8" id="KW-1185">Reference proteome</keyword>
<protein>
    <submittedName>
        <fullName evidence="7">Inorganic phosphate transporter</fullName>
    </submittedName>
</protein>
<comment type="caution">
    <text evidence="7">The sequence shown here is derived from an EMBL/GenBank/DDBJ whole genome shotgun (WGS) entry which is preliminary data.</text>
</comment>
<evidence type="ECO:0000256" key="1">
    <source>
        <dbReference type="ARBA" id="ARBA00004141"/>
    </source>
</evidence>
<feature type="non-terminal residue" evidence="7">
    <location>
        <position position="1"/>
    </location>
</feature>
<name>A0ABS7CL09_9BACL</name>
<dbReference type="Pfam" id="PF01384">
    <property type="entry name" value="PHO4"/>
    <property type="match status" value="1"/>
</dbReference>
<gene>
    <name evidence="7" type="ORF">K0U00_46840</name>
</gene>
<dbReference type="InterPro" id="IPR001204">
    <property type="entry name" value="Phos_transporter"/>
</dbReference>
<keyword evidence="3 6" id="KW-0812">Transmembrane</keyword>